<protein>
    <submittedName>
        <fullName evidence="10">Trimeric intracellular cation channel family protein</fullName>
    </submittedName>
</protein>
<feature type="domain" description="Glycine transporter" evidence="9">
    <location>
        <begin position="61"/>
        <end position="133"/>
    </location>
</feature>
<keyword evidence="3" id="KW-1003">Cell membrane</keyword>
<evidence type="ECO:0000313" key="10">
    <source>
        <dbReference type="EMBL" id="KAB0267525.1"/>
    </source>
</evidence>
<name>A0A5N3PD00_9HYPH</name>
<evidence type="ECO:0000256" key="4">
    <source>
        <dbReference type="ARBA" id="ARBA00022692"/>
    </source>
</evidence>
<feature type="compositionally biased region" description="Low complexity" evidence="7">
    <location>
        <begin position="29"/>
        <end position="42"/>
    </location>
</feature>
<dbReference type="PROSITE" id="PS51257">
    <property type="entry name" value="PROKAR_LIPOPROTEIN"/>
    <property type="match status" value="1"/>
</dbReference>
<sequence>MCRAEPSSRSSSPATSSATGSCARLWSASRRAARRPTAASRRVPTTHLPPPSVNLLGPLSAETVGVAVFALSGALVAARKGMDPFGFALLAAVTGVGGGTLRDLLLGTRPVFWVGDPSDVIVCLVVAGVIFCLGPRRVGIFDGGKRGRALLWADALGLALFAVIGTGKALAAGVPAISAIALGTVTATFGGIIRDMLAGTTPLVLRQEIYVTAAALGAGVMVGLQAFRLDPVTCGVAGFAAAFALRALALLRGWSLPAFPRRD</sequence>
<evidence type="ECO:0000259" key="9">
    <source>
        <dbReference type="Pfam" id="PF03458"/>
    </source>
</evidence>
<comment type="caution">
    <text evidence="10">The sequence shown here is derived from an EMBL/GenBank/DDBJ whole genome shotgun (WGS) entry which is preliminary data.</text>
</comment>
<dbReference type="Proteomes" id="UP000325684">
    <property type="component" value="Unassembled WGS sequence"/>
</dbReference>
<evidence type="ECO:0000256" key="6">
    <source>
        <dbReference type="ARBA" id="ARBA00023136"/>
    </source>
</evidence>
<feature type="transmembrane region" description="Helical" evidence="8">
    <location>
        <begin position="235"/>
        <end position="254"/>
    </location>
</feature>
<feature type="transmembrane region" description="Helical" evidence="8">
    <location>
        <begin position="150"/>
        <end position="170"/>
    </location>
</feature>
<dbReference type="OrthoDB" id="9791874at2"/>
<evidence type="ECO:0000256" key="1">
    <source>
        <dbReference type="ARBA" id="ARBA00004651"/>
    </source>
</evidence>
<keyword evidence="5 8" id="KW-1133">Transmembrane helix</keyword>
<evidence type="ECO:0000256" key="3">
    <source>
        <dbReference type="ARBA" id="ARBA00022475"/>
    </source>
</evidence>
<evidence type="ECO:0000256" key="2">
    <source>
        <dbReference type="ARBA" id="ARBA00008193"/>
    </source>
</evidence>
<comment type="similarity">
    <text evidence="2">Belongs to the UPF0126 family.</text>
</comment>
<feature type="transmembrane region" description="Helical" evidence="8">
    <location>
        <begin position="55"/>
        <end position="78"/>
    </location>
</feature>
<dbReference type="PANTHER" id="PTHR30506:SF3">
    <property type="entry name" value="UPF0126 INNER MEMBRANE PROTEIN YADS-RELATED"/>
    <property type="match status" value="1"/>
</dbReference>
<reference evidence="10 11" key="1">
    <citation type="journal article" date="2019" name="Microorganisms">
        <title>Genome Insights into the Novel Species Microvirga brassicacearum, a Rapeseed Endophyte with Biotechnological Potential.</title>
        <authorList>
            <person name="Jimenez-Gomez A."/>
            <person name="Saati-Santamaria Z."/>
            <person name="Igual J.M."/>
            <person name="Rivas R."/>
            <person name="Mateos P.F."/>
            <person name="Garcia-Fraile P."/>
        </authorList>
    </citation>
    <scope>NUCLEOTIDE SEQUENCE [LARGE SCALE GENOMIC DNA]</scope>
    <source>
        <strain evidence="10 11">CDVBN77</strain>
    </source>
</reference>
<feature type="region of interest" description="Disordered" evidence="7">
    <location>
        <begin position="29"/>
        <end position="49"/>
    </location>
</feature>
<dbReference type="GO" id="GO:0005886">
    <property type="term" value="C:plasma membrane"/>
    <property type="evidence" value="ECO:0007669"/>
    <property type="project" value="UniProtKB-SubCell"/>
</dbReference>
<dbReference type="Pfam" id="PF03458">
    <property type="entry name" value="Gly_transporter"/>
    <property type="match status" value="2"/>
</dbReference>
<dbReference type="EMBL" id="VCMV01000013">
    <property type="protein sequence ID" value="KAB0267525.1"/>
    <property type="molecule type" value="Genomic_DNA"/>
</dbReference>
<feature type="transmembrane region" description="Helical" evidence="8">
    <location>
        <begin position="209"/>
        <end position="229"/>
    </location>
</feature>
<feature type="transmembrane region" description="Helical" evidence="8">
    <location>
        <begin position="117"/>
        <end position="138"/>
    </location>
</feature>
<dbReference type="PANTHER" id="PTHR30506">
    <property type="entry name" value="INNER MEMBRANE PROTEIN"/>
    <property type="match status" value="1"/>
</dbReference>
<proteinExistence type="inferred from homology"/>
<evidence type="ECO:0000256" key="5">
    <source>
        <dbReference type="ARBA" id="ARBA00022989"/>
    </source>
</evidence>
<evidence type="ECO:0000256" key="7">
    <source>
        <dbReference type="SAM" id="MobiDB-lite"/>
    </source>
</evidence>
<organism evidence="10 11">
    <name type="scientific">Microvirga brassicacearum</name>
    <dbReference type="NCBI Taxonomy" id="2580413"/>
    <lineage>
        <taxon>Bacteria</taxon>
        <taxon>Pseudomonadati</taxon>
        <taxon>Pseudomonadota</taxon>
        <taxon>Alphaproteobacteria</taxon>
        <taxon>Hyphomicrobiales</taxon>
        <taxon>Methylobacteriaceae</taxon>
        <taxon>Microvirga</taxon>
    </lineage>
</organism>
<keyword evidence="11" id="KW-1185">Reference proteome</keyword>
<comment type="subcellular location">
    <subcellularLocation>
        <location evidence="1">Cell membrane</location>
        <topology evidence="1">Multi-pass membrane protein</topology>
    </subcellularLocation>
</comment>
<keyword evidence="6 8" id="KW-0472">Membrane</keyword>
<dbReference type="AlphaFoldDB" id="A0A5N3PD00"/>
<keyword evidence="4 8" id="KW-0812">Transmembrane</keyword>
<feature type="domain" description="Glycine transporter" evidence="9">
    <location>
        <begin position="151"/>
        <end position="225"/>
    </location>
</feature>
<feature type="transmembrane region" description="Helical" evidence="8">
    <location>
        <begin position="176"/>
        <end position="197"/>
    </location>
</feature>
<evidence type="ECO:0000256" key="8">
    <source>
        <dbReference type="SAM" id="Phobius"/>
    </source>
</evidence>
<dbReference type="InterPro" id="IPR005115">
    <property type="entry name" value="Gly_transporter"/>
</dbReference>
<feature type="transmembrane region" description="Helical" evidence="8">
    <location>
        <begin position="85"/>
        <end position="105"/>
    </location>
</feature>
<gene>
    <name evidence="10" type="ORF">FEZ63_09520</name>
</gene>
<evidence type="ECO:0000313" key="11">
    <source>
        <dbReference type="Proteomes" id="UP000325684"/>
    </source>
</evidence>
<accession>A0A5N3PD00</accession>